<dbReference type="AlphaFoldDB" id="A0A918K8V8"/>
<dbReference type="Proteomes" id="UP000626148">
    <property type="component" value="Unassembled WGS sequence"/>
</dbReference>
<evidence type="ECO:0000256" key="3">
    <source>
        <dbReference type="SAM" id="MobiDB-lite"/>
    </source>
</evidence>
<evidence type="ECO:0000256" key="2">
    <source>
        <dbReference type="ARBA" id="ARBA00023008"/>
    </source>
</evidence>
<dbReference type="Pfam" id="PF00264">
    <property type="entry name" value="Tyrosinase"/>
    <property type="match status" value="1"/>
</dbReference>
<evidence type="ECO:0000313" key="5">
    <source>
        <dbReference type="EMBL" id="GGX52844.1"/>
    </source>
</evidence>
<proteinExistence type="predicted"/>
<keyword evidence="6" id="KW-1185">Reference proteome</keyword>
<dbReference type="EMBL" id="BMXR01000004">
    <property type="protein sequence ID" value="GGX52844.1"/>
    <property type="molecule type" value="Genomic_DNA"/>
</dbReference>
<organism evidence="5 6">
    <name type="scientific">Saccharospirillum salsuginis</name>
    <dbReference type="NCBI Taxonomy" id="418750"/>
    <lineage>
        <taxon>Bacteria</taxon>
        <taxon>Pseudomonadati</taxon>
        <taxon>Pseudomonadota</taxon>
        <taxon>Gammaproteobacteria</taxon>
        <taxon>Oceanospirillales</taxon>
        <taxon>Saccharospirillaceae</taxon>
        <taxon>Saccharospirillum</taxon>
    </lineage>
</organism>
<dbReference type="GO" id="GO:0016491">
    <property type="term" value="F:oxidoreductase activity"/>
    <property type="evidence" value="ECO:0007669"/>
    <property type="project" value="InterPro"/>
</dbReference>
<dbReference type="InterPro" id="IPR002227">
    <property type="entry name" value="Tyrosinase_Cu-bd"/>
</dbReference>
<gene>
    <name evidence="5" type="ORF">GCM10007392_20340</name>
</gene>
<reference evidence="5" key="2">
    <citation type="submission" date="2020-09" db="EMBL/GenBank/DDBJ databases">
        <authorList>
            <person name="Sun Q."/>
            <person name="Kim S."/>
        </authorList>
    </citation>
    <scope>NUCLEOTIDE SEQUENCE</scope>
    <source>
        <strain evidence="5">KCTC 22169</strain>
    </source>
</reference>
<dbReference type="PANTHER" id="PTHR11474">
    <property type="entry name" value="TYROSINASE FAMILY MEMBER"/>
    <property type="match status" value="1"/>
</dbReference>
<name>A0A918K8V8_9GAMM</name>
<evidence type="ECO:0000259" key="4">
    <source>
        <dbReference type="PROSITE" id="PS00498"/>
    </source>
</evidence>
<feature type="region of interest" description="Disordered" evidence="3">
    <location>
        <begin position="363"/>
        <end position="393"/>
    </location>
</feature>
<accession>A0A918K8V8</accession>
<dbReference type="InterPro" id="IPR050316">
    <property type="entry name" value="Tyrosinase/Hemocyanin"/>
</dbReference>
<protein>
    <recommendedName>
        <fullName evidence="4">Tyrosinase copper-binding domain-containing protein</fullName>
    </recommendedName>
</protein>
<dbReference type="PRINTS" id="PR00092">
    <property type="entry name" value="TYROSINASE"/>
</dbReference>
<evidence type="ECO:0000256" key="1">
    <source>
        <dbReference type="ARBA" id="ARBA00022723"/>
    </source>
</evidence>
<feature type="domain" description="Tyrosinase copper-binding" evidence="4">
    <location>
        <begin position="190"/>
        <end position="201"/>
    </location>
</feature>
<dbReference type="PROSITE" id="PS00498">
    <property type="entry name" value="TYROSINASE_2"/>
    <property type="match status" value="1"/>
</dbReference>
<dbReference type="SUPFAM" id="SSF48056">
    <property type="entry name" value="Di-copper centre-containing domain"/>
    <property type="match status" value="1"/>
</dbReference>
<keyword evidence="2" id="KW-0186">Copper</keyword>
<dbReference type="RefSeq" id="WP_189608421.1">
    <property type="nucleotide sequence ID" value="NZ_BMXR01000004.1"/>
</dbReference>
<reference evidence="5" key="1">
    <citation type="journal article" date="2014" name="Int. J. Syst. Evol. Microbiol.">
        <title>Complete genome sequence of Corynebacterium casei LMG S-19264T (=DSM 44701T), isolated from a smear-ripened cheese.</title>
        <authorList>
            <consortium name="US DOE Joint Genome Institute (JGI-PGF)"/>
            <person name="Walter F."/>
            <person name="Albersmeier A."/>
            <person name="Kalinowski J."/>
            <person name="Ruckert C."/>
        </authorList>
    </citation>
    <scope>NUCLEOTIDE SEQUENCE</scope>
    <source>
        <strain evidence="5">KCTC 22169</strain>
    </source>
</reference>
<comment type="caution">
    <text evidence="5">The sequence shown here is derived from an EMBL/GenBank/DDBJ whole genome shotgun (WGS) entry which is preliminary data.</text>
</comment>
<evidence type="ECO:0000313" key="6">
    <source>
        <dbReference type="Proteomes" id="UP000626148"/>
    </source>
</evidence>
<dbReference type="GO" id="GO:0046872">
    <property type="term" value="F:metal ion binding"/>
    <property type="evidence" value="ECO:0007669"/>
    <property type="project" value="UniProtKB-KW"/>
</dbReference>
<keyword evidence="1" id="KW-0479">Metal-binding</keyword>
<sequence length="424" mass="47138">MTIRYRRNINCLTDNQLHDLREAYQAIYDLPDSSADSFATLGGIHGSPSPIWCDHGSPGFLTWHRAYIRAFEKALQSVHCDVMLPFWDWSSGPTTGVPEACRHPTYVNRSGNTVPNPLYSGPISSAAGGGTTARRSDIDTTTFGDIATSAQSAMSSSTFSNFQNALNGPHGSVHVRTGGQMSSVSHAGFDPIFFLHHCNVDRLWWNWQQSNPGAAVPTNELTHELDPFNKPFTTDWQTGADVISTDDLGYRYMNWCIFLPPIIVWEVLPIELDPIVLERFRDARLHIRSSRMPAESVEFQVFIGDKDAVANTKIEGNPAFAGTVGLFGMGNMDEKTMMTMTGNNFDIALNVNDHLRQRCKHLIEEQGDTTPKDTKRKKTAKKHTDDENPNATAPLFMRVAAVDAQGKPIEPDRLPIDDIELMVD</sequence>
<dbReference type="InterPro" id="IPR008922">
    <property type="entry name" value="Di-copper_centre_dom_sf"/>
</dbReference>
<dbReference type="Gene3D" id="1.10.1280.10">
    <property type="entry name" value="Di-copper center containing domain from catechol oxidase"/>
    <property type="match status" value="1"/>
</dbReference>
<dbReference type="PANTHER" id="PTHR11474:SF76">
    <property type="entry name" value="SHKT DOMAIN-CONTAINING PROTEIN"/>
    <property type="match status" value="1"/>
</dbReference>